<feature type="region of interest" description="Disordered" evidence="1">
    <location>
        <begin position="1"/>
        <end position="27"/>
    </location>
</feature>
<feature type="compositionally biased region" description="Polar residues" evidence="1">
    <location>
        <begin position="1"/>
        <end position="10"/>
    </location>
</feature>
<dbReference type="AlphaFoldDB" id="A0A2N9FB33"/>
<proteinExistence type="predicted"/>
<reference evidence="2" key="1">
    <citation type="submission" date="2018-02" db="EMBL/GenBank/DDBJ databases">
        <authorList>
            <person name="Cohen D.B."/>
            <person name="Kent A.D."/>
        </authorList>
    </citation>
    <scope>NUCLEOTIDE SEQUENCE</scope>
</reference>
<name>A0A2N9FB33_FAGSY</name>
<protein>
    <submittedName>
        <fullName evidence="2">Uncharacterized protein</fullName>
    </submittedName>
</protein>
<dbReference type="InterPro" id="IPR043502">
    <property type="entry name" value="DNA/RNA_pol_sf"/>
</dbReference>
<dbReference type="EMBL" id="OIVN01000685">
    <property type="protein sequence ID" value="SPC84049.1"/>
    <property type="molecule type" value="Genomic_DNA"/>
</dbReference>
<evidence type="ECO:0000313" key="2">
    <source>
        <dbReference type="EMBL" id="SPC84049.1"/>
    </source>
</evidence>
<dbReference type="SUPFAM" id="SSF56672">
    <property type="entry name" value="DNA/RNA polymerases"/>
    <property type="match status" value="1"/>
</dbReference>
<accession>A0A2N9FB33</accession>
<sequence length="314" mass="34985">MDKATSSLTSRIEGRDHYSSRLTPDSDSIEVITGAEAPEYLKGPCTRKEDIVDTPAKDIVIPIKKDDIDDIENIEDIEDLEGIEDIGDVENFEDIDDIGVEETEDVEEIEGLEAMECTETEEELEIQLGRPEIEFQGPKNGKIISCNAITLPREFMATDWVQREEDAQRETPILLADEEECQDTGKIVFEKSTVSMCHHLKPLYIKAHMDGRPVNRVLVNNGATVNILPTSMLRKLFKTESDLIATDVSVSDFAGEATKTKGIIPTEIKEEHQKAFDAIKQYLATPPVLIPPREGKPLKLYISATQESIGSLLA</sequence>
<evidence type="ECO:0000256" key="1">
    <source>
        <dbReference type="SAM" id="MobiDB-lite"/>
    </source>
</evidence>
<gene>
    <name evidence="2" type="ORF">FSB_LOCUS11931</name>
</gene>
<organism evidence="2">
    <name type="scientific">Fagus sylvatica</name>
    <name type="common">Beechnut</name>
    <dbReference type="NCBI Taxonomy" id="28930"/>
    <lineage>
        <taxon>Eukaryota</taxon>
        <taxon>Viridiplantae</taxon>
        <taxon>Streptophyta</taxon>
        <taxon>Embryophyta</taxon>
        <taxon>Tracheophyta</taxon>
        <taxon>Spermatophyta</taxon>
        <taxon>Magnoliopsida</taxon>
        <taxon>eudicotyledons</taxon>
        <taxon>Gunneridae</taxon>
        <taxon>Pentapetalae</taxon>
        <taxon>rosids</taxon>
        <taxon>fabids</taxon>
        <taxon>Fagales</taxon>
        <taxon>Fagaceae</taxon>
        <taxon>Fagus</taxon>
    </lineage>
</organism>